<organism evidence="1">
    <name type="scientific">freshwater metagenome</name>
    <dbReference type="NCBI Taxonomy" id="449393"/>
    <lineage>
        <taxon>unclassified sequences</taxon>
        <taxon>metagenomes</taxon>
        <taxon>ecological metagenomes</taxon>
    </lineage>
</organism>
<dbReference type="Gene3D" id="2.40.10.10">
    <property type="entry name" value="Trypsin-like serine proteases"/>
    <property type="match status" value="1"/>
</dbReference>
<dbReference type="SUPFAM" id="SSF50494">
    <property type="entry name" value="Trypsin-like serine proteases"/>
    <property type="match status" value="1"/>
</dbReference>
<reference evidence="1" key="1">
    <citation type="submission" date="2020-05" db="EMBL/GenBank/DDBJ databases">
        <authorList>
            <person name="Chiriac C."/>
            <person name="Salcher M."/>
            <person name="Ghai R."/>
            <person name="Kavagutti S V."/>
        </authorList>
    </citation>
    <scope>NUCLEOTIDE SEQUENCE</scope>
</reference>
<dbReference type="InterPro" id="IPR043504">
    <property type="entry name" value="Peptidase_S1_PA_chymotrypsin"/>
</dbReference>
<accession>A0A6J6QE56</accession>
<sequence>MLVLAISTILALVFSALLAPTAEAARQPKPKRVATWAPAASATITPGVMMYTDGSQCTSNFVFTDAAGNAYVGYAAHCAGLGEATDTNGCLNESVPLGTKVTFRRGGSLLSEGTELGSGTLVYSSWITMRTLGTTDANTCAYNDFALVRVDAKDLGKVNPSVPMWGGPTGLDTDGTAAGDVVYTYGNSSLRAGISLLSPHVGFSLGDDVADGGWSHPLYTVTPGVPGDSGSGFLSADGTAIGTLSTIALTPLPLSNNIGDLAKELAFAQANSGIAGLRLTPGTEAFKPLI</sequence>
<evidence type="ECO:0000313" key="1">
    <source>
        <dbReference type="EMBL" id="CAB4709056.1"/>
    </source>
</evidence>
<dbReference type="AlphaFoldDB" id="A0A6J6QE56"/>
<protein>
    <submittedName>
        <fullName evidence="1">Unannotated protein</fullName>
    </submittedName>
</protein>
<gene>
    <name evidence="1" type="ORF">UFOPK2579_01342</name>
</gene>
<dbReference type="EMBL" id="CAEZXR010000148">
    <property type="protein sequence ID" value="CAB4709056.1"/>
    <property type="molecule type" value="Genomic_DNA"/>
</dbReference>
<proteinExistence type="predicted"/>
<dbReference type="InterPro" id="IPR009003">
    <property type="entry name" value="Peptidase_S1_PA"/>
</dbReference>
<name>A0A6J6QE56_9ZZZZ</name>